<dbReference type="InterPro" id="IPR000463">
    <property type="entry name" value="Fatty_acid-bd"/>
</dbReference>
<evidence type="ECO:0000256" key="5">
    <source>
        <dbReference type="ARBA" id="ARBA00023072"/>
    </source>
</evidence>
<proteinExistence type="inferred from homology"/>
<dbReference type="InterPro" id="IPR012674">
    <property type="entry name" value="Calycin"/>
</dbReference>
<evidence type="ECO:0000313" key="8">
    <source>
        <dbReference type="Ensembl" id="ENSACIP00000025044.1"/>
    </source>
</evidence>
<dbReference type="GO" id="GO:0016918">
    <property type="term" value="F:retinal binding"/>
    <property type="evidence" value="ECO:0007669"/>
    <property type="project" value="UniProtKB-KW"/>
</dbReference>
<evidence type="ECO:0000259" key="7">
    <source>
        <dbReference type="Pfam" id="PF00061"/>
    </source>
</evidence>
<reference evidence="8" key="1">
    <citation type="submission" date="2025-08" db="UniProtKB">
        <authorList>
            <consortium name="Ensembl"/>
        </authorList>
    </citation>
    <scope>IDENTIFICATION</scope>
</reference>
<sequence>MVVCLPVKHCGKWILESREKFEDYLKALNIDFATRKIAISLSQTKVVVQDGDKLGFKTPSPFRNRELTFTVGMEFDEYTKGLDNRNINSLVKSEGDKLMCTQKGEKANRGWKHWIKGDKLCLVFKRKE</sequence>
<dbReference type="PANTHER" id="PTHR11955">
    <property type="entry name" value="FATTY ACID BINDING PROTEIN"/>
    <property type="match status" value="1"/>
</dbReference>
<keyword evidence="4" id="KW-0845">Vitamin A</keyword>
<evidence type="ECO:0000256" key="1">
    <source>
        <dbReference type="ARBA" id="ARBA00003699"/>
    </source>
</evidence>
<reference evidence="8" key="2">
    <citation type="submission" date="2025-09" db="UniProtKB">
        <authorList>
            <consortium name="Ensembl"/>
        </authorList>
    </citation>
    <scope>IDENTIFICATION</scope>
</reference>
<organism evidence="8 9">
    <name type="scientific">Amphilophus citrinellus</name>
    <name type="common">Midas cichlid</name>
    <name type="synonym">Cichlasoma citrinellum</name>
    <dbReference type="NCBI Taxonomy" id="61819"/>
    <lineage>
        <taxon>Eukaryota</taxon>
        <taxon>Metazoa</taxon>
        <taxon>Chordata</taxon>
        <taxon>Craniata</taxon>
        <taxon>Vertebrata</taxon>
        <taxon>Euteleostomi</taxon>
        <taxon>Actinopterygii</taxon>
        <taxon>Neopterygii</taxon>
        <taxon>Teleostei</taxon>
        <taxon>Neoteleostei</taxon>
        <taxon>Acanthomorphata</taxon>
        <taxon>Ovalentaria</taxon>
        <taxon>Cichlomorphae</taxon>
        <taxon>Cichliformes</taxon>
        <taxon>Cichlidae</taxon>
        <taxon>New World cichlids</taxon>
        <taxon>Cichlasomatinae</taxon>
        <taxon>Heroini</taxon>
        <taxon>Amphilophus</taxon>
    </lineage>
</organism>
<evidence type="ECO:0000313" key="9">
    <source>
        <dbReference type="Proteomes" id="UP000261340"/>
    </source>
</evidence>
<dbReference type="AlphaFoldDB" id="A0A3Q0SJJ9"/>
<comment type="function">
    <text evidence="1">Cytosolic CRABPs may regulate the access of retinoic acid to the nuclear retinoic acid receptors.</text>
</comment>
<feature type="domain" description="Lipocalin/cytosolic fatty-acid binding" evidence="7">
    <location>
        <begin position="11"/>
        <end position="118"/>
    </location>
</feature>
<evidence type="ECO:0000256" key="6">
    <source>
        <dbReference type="ARBA" id="ARBA00030108"/>
    </source>
</evidence>
<dbReference type="GO" id="GO:0019841">
    <property type="term" value="F:retinol binding"/>
    <property type="evidence" value="ECO:0007669"/>
    <property type="project" value="UniProtKB-KW"/>
</dbReference>
<dbReference type="PRINTS" id="PR00178">
    <property type="entry name" value="FATTYACIDBP"/>
</dbReference>
<protein>
    <recommendedName>
        <fullName evidence="3">Cellular retinoic acid-binding protein 1</fullName>
    </recommendedName>
    <alternativeName>
        <fullName evidence="6">Cellular retinoic acid-binding protein I</fullName>
    </alternativeName>
</protein>
<keyword evidence="9" id="KW-1185">Reference proteome</keyword>
<name>A0A3Q0SJJ9_AMPCI</name>
<dbReference type="STRING" id="61819.ENSACIP00000025044"/>
<dbReference type="Ensembl" id="ENSACIT00000025697.1">
    <property type="protein sequence ID" value="ENSACIP00000025044.1"/>
    <property type="gene ID" value="ENSACIG00000019401.1"/>
</dbReference>
<dbReference type="Pfam" id="PF00061">
    <property type="entry name" value="Lipocalin"/>
    <property type="match status" value="1"/>
</dbReference>
<evidence type="ECO:0000256" key="4">
    <source>
        <dbReference type="ARBA" id="ARBA00022893"/>
    </source>
</evidence>
<keyword evidence="5" id="KW-0683">Retinol-binding</keyword>
<evidence type="ECO:0000256" key="3">
    <source>
        <dbReference type="ARBA" id="ARBA00013592"/>
    </source>
</evidence>
<accession>A0A3Q0SJJ9</accession>
<dbReference type="OMA" id="ANHMILT"/>
<dbReference type="SUPFAM" id="SSF50814">
    <property type="entry name" value="Lipocalins"/>
    <property type="match status" value="1"/>
</dbReference>
<evidence type="ECO:0000256" key="2">
    <source>
        <dbReference type="ARBA" id="ARBA00008390"/>
    </source>
</evidence>
<dbReference type="InterPro" id="IPR000566">
    <property type="entry name" value="Lipocln_cytosolic_FA-bd_dom"/>
</dbReference>
<dbReference type="InterPro" id="IPR031259">
    <property type="entry name" value="ILBP"/>
</dbReference>
<dbReference type="FunFam" id="2.40.128.20:FF:000001">
    <property type="entry name" value="Fatty acid-binding protein, adipocyte"/>
    <property type="match status" value="1"/>
</dbReference>
<dbReference type="GeneTree" id="ENSGT00940000160165"/>
<comment type="similarity">
    <text evidence="2">Belongs to the calycin superfamily. Fatty-acid binding protein (FABP) family.</text>
</comment>
<dbReference type="Gene3D" id="2.40.128.20">
    <property type="match status" value="1"/>
</dbReference>
<dbReference type="Proteomes" id="UP000261340">
    <property type="component" value="Unplaced"/>
</dbReference>